<proteinExistence type="predicted"/>
<sequence length="116" mass="13194">MSKRTRKQIEPTAEDLSNVEFETSEEVDVVHTFDSMGLGEELLRGIYSYGWFFLSKKSFLVKKLAKGTVVRYYQHDDFVSSLIMLTLGNTAGFEKPSAIQQRAIKQIVKGRDVIAQ</sequence>
<name>J9DTD3_WUCBA</name>
<evidence type="ECO:0000313" key="2">
    <source>
        <dbReference type="Proteomes" id="UP000004810"/>
    </source>
</evidence>
<reference evidence="2" key="1">
    <citation type="submission" date="2012-08" db="EMBL/GenBank/DDBJ databases">
        <title>The Genome Sequence of Wuchereria bancrofti.</title>
        <authorList>
            <person name="Nutman T.B."/>
            <person name="Fink D.L."/>
            <person name="Russ C."/>
            <person name="Young S."/>
            <person name="Zeng Q."/>
            <person name="Koehrsen M."/>
            <person name="Alvarado L."/>
            <person name="Berlin A."/>
            <person name="Chapman S.B."/>
            <person name="Chen Z."/>
            <person name="Freedman E."/>
            <person name="Gellesch M."/>
            <person name="Goldberg J."/>
            <person name="Griggs A."/>
            <person name="Gujja S."/>
            <person name="Heilman E.R."/>
            <person name="Heiman D."/>
            <person name="Hepburn T."/>
            <person name="Howarth C."/>
            <person name="Jen D."/>
            <person name="Larson L."/>
            <person name="Lewis B."/>
            <person name="Mehta T."/>
            <person name="Park D."/>
            <person name="Pearson M."/>
            <person name="Roberts A."/>
            <person name="Saif S."/>
            <person name="Shea T."/>
            <person name="Shenoy N."/>
            <person name="Sisk P."/>
            <person name="Stolte C."/>
            <person name="Sykes S."/>
            <person name="Walk T."/>
            <person name="White J."/>
            <person name="Yandava C."/>
            <person name="Haas B."/>
            <person name="Henn M.R."/>
            <person name="Nusbaum C."/>
            <person name="Birren B."/>
        </authorList>
    </citation>
    <scope>NUCLEOTIDE SEQUENCE [LARGE SCALE GENOMIC DNA]</scope>
    <source>
        <strain evidence="2">NA</strain>
    </source>
</reference>
<protein>
    <submittedName>
        <fullName evidence="1">Uncharacterized protein</fullName>
    </submittedName>
</protein>
<dbReference type="InterPro" id="IPR027417">
    <property type="entry name" value="P-loop_NTPase"/>
</dbReference>
<gene>
    <name evidence="1" type="ORF">WUBG_16180</name>
</gene>
<dbReference type="Proteomes" id="UP000004810">
    <property type="component" value="Unassembled WGS sequence"/>
</dbReference>
<evidence type="ECO:0000313" key="1">
    <source>
        <dbReference type="EMBL" id="EJW72913.1"/>
    </source>
</evidence>
<dbReference type="Gene3D" id="3.40.50.300">
    <property type="entry name" value="P-loop containing nucleotide triphosphate hydrolases"/>
    <property type="match status" value="1"/>
</dbReference>
<accession>J9DTD3</accession>
<dbReference type="EMBL" id="ADBV01015115">
    <property type="protein sequence ID" value="EJW72913.1"/>
    <property type="molecule type" value="Genomic_DNA"/>
</dbReference>
<dbReference type="AlphaFoldDB" id="J9DTD3"/>
<organism evidence="1 2">
    <name type="scientific">Wuchereria bancrofti</name>
    <dbReference type="NCBI Taxonomy" id="6293"/>
    <lineage>
        <taxon>Eukaryota</taxon>
        <taxon>Metazoa</taxon>
        <taxon>Ecdysozoa</taxon>
        <taxon>Nematoda</taxon>
        <taxon>Chromadorea</taxon>
        <taxon>Rhabditida</taxon>
        <taxon>Spirurina</taxon>
        <taxon>Spiruromorpha</taxon>
        <taxon>Filarioidea</taxon>
        <taxon>Onchocercidae</taxon>
        <taxon>Wuchereria</taxon>
    </lineage>
</organism>
<comment type="caution">
    <text evidence="1">The sequence shown here is derived from an EMBL/GenBank/DDBJ whole genome shotgun (WGS) entry which is preliminary data.</text>
</comment>